<sequence>MILASLTHVKSIPTGTQSRLVQDVAAVPKPASWLRAARRQRGAARGTGGAAMDAVPKPSGGVAVPLVSMANIQRASHIVTVVRPGHIQSEAQAGRGGTSGAVGSRGSEAGDGADERFTQLYIVESDVPSVPVCMTPLQISTCLTVPLLALCSQTTRATISAECYAA</sequence>
<protein>
    <submittedName>
        <fullName evidence="2">Uncharacterized protein</fullName>
    </submittedName>
</protein>
<feature type="region of interest" description="Disordered" evidence="1">
    <location>
        <begin position="90"/>
        <end position="112"/>
    </location>
</feature>
<dbReference type="AlphaFoldDB" id="A0A0G4MHR1"/>
<evidence type="ECO:0000256" key="1">
    <source>
        <dbReference type="SAM" id="MobiDB-lite"/>
    </source>
</evidence>
<dbReference type="EMBL" id="CVQH01022528">
    <property type="protein sequence ID" value="CRK33575.1"/>
    <property type="molecule type" value="Genomic_DNA"/>
</dbReference>
<accession>A0A0G4MHR1</accession>
<proteinExistence type="predicted"/>
<organism evidence="2 3">
    <name type="scientific">Verticillium longisporum</name>
    <name type="common">Verticillium dahliae var. longisporum</name>
    <dbReference type="NCBI Taxonomy" id="100787"/>
    <lineage>
        <taxon>Eukaryota</taxon>
        <taxon>Fungi</taxon>
        <taxon>Dikarya</taxon>
        <taxon>Ascomycota</taxon>
        <taxon>Pezizomycotina</taxon>
        <taxon>Sordariomycetes</taxon>
        <taxon>Hypocreomycetidae</taxon>
        <taxon>Glomerellales</taxon>
        <taxon>Plectosphaerellaceae</taxon>
        <taxon>Verticillium</taxon>
    </lineage>
</organism>
<keyword evidence="3" id="KW-1185">Reference proteome</keyword>
<name>A0A0G4MHR1_VERLO</name>
<evidence type="ECO:0000313" key="2">
    <source>
        <dbReference type="EMBL" id="CRK33575.1"/>
    </source>
</evidence>
<dbReference type="Proteomes" id="UP000044602">
    <property type="component" value="Unassembled WGS sequence"/>
</dbReference>
<evidence type="ECO:0000313" key="3">
    <source>
        <dbReference type="Proteomes" id="UP000044602"/>
    </source>
</evidence>
<reference evidence="2 3" key="1">
    <citation type="submission" date="2015-05" db="EMBL/GenBank/DDBJ databases">
        <authorList>
            <person name="Wang D.B."/>
            <person name="Wang M."/>
        </authorList>
    </citation>
    <scope>NUCLEOTIDE SEQUENCE [LARGE SCALE GENOMIC DNA]</scope>
    <source>
        <strain evidence="2">VL1</strain>
    </source>
</reference>
<gene>
    <name evidence="2" type="ORF">BN1708_006072</name>
</gene>
<feature type="non-terminal residue" evidence="2">
    <location>
        <position position="166"/>
    </location>
</feature>